<evidence type="ECO:0000313" key="5">
    <source>
        <dbReference type="Proteomes" id="UP001165069"/>
    </source>
</evidence>
<evidence type="ECO:0000256" key="1">
    <source>
        <dbReference type="SAM" id="MobiDB-lite"/>
    </source>
</evidence>
<feature type="domain" description="FecR protein" evidence="3">
    <location>
        <begin position="86"/>
        <end position="161"/>
    </location>
</feature>
<name>A0ABQ5QJA1_9BACT</name>
<organism evidence="4 5">
    <name type="scientific">Geothrix limicola</name>
    <dbReference type="NCBI Taxonomy" id="2927978"/>
    <lineage>
        <taxon>Bacteria</taxon>
        <taxon>Pseudomonadati</taxon>
        <taxon>Acidobacteriota</taxon>
        <taxon>Holophagae</taxon>
        <taxon>Holophagales</taxon>
        <taxon>Holophagaceae</taxon>
        <taxon>Geothrix</taxon>
    </lineage>
</organism>
<keyword evidence="2" id="KW-0732">Signal</keyword>
<dbReference type="Pfam" id="PF04773">
    <property type="entry name" value="FecR"/>
    <property type="match status" value="1"/>
</dbReference>
<feature type="signal peptide" evidence="2">
    <location>
        <begin position="1"/>
        <end position="20"/>
    </location>
</feature>
<dbReference type="RefSeq" id="WP_285577839.1">
    <property type="nucleotide sequence ID" value="NZ_BSDE01000009.1"/>
</dbReference>
<gene>
    <name evidence="4" type="ORF">GETHLI_34640</name>
</gene>
<feature type="chain" id="PRO_5045513166" description="FecR protein domain-containing protein" evidence="2">
    <location>
        <begin position="21"/>
        <end position="236"/>
    </location>
</feature>
<evidence type="ECO:0000256" key="2">
    <source>
        <dbReference type="SAM" id="SignalP"/>
    </source>
</evidence>
<reference evidence="4 5" key="1">
    <citation type="journal article" date="2023" name="Antonie Van Leeuwenhoek">
        <title>Mesoterricola silvestris gen. nov., sp. nov., Mesoterricola sediminis sp. nov., Geothrix oryzae sp. nov., Geothrix edaphica sp. nov., Geothrix rubra sp. nov., and Geothrix limicola sp. nov., six novel members of Acidobacteriota isolated from soils.</title>
        <authorList>
            <person name="Itoh H."/>
            <person name="Sugisawa Y."/>
            <person name="Mise K."/>
            <person name="Xu Z."/>
            <person name="Kuniyasu M."/>
            <person name="Ushijima N."/>
            <person name="Kawano K."/>
            <person name="Kobayashi E."/>
            <person name="Shiratori Y."/>
            <person name="Masuda Y."/>
            <person name="Senoo K."/>
        </authorList>
    </citation>
    <scope>NUCLEOTIDE SEQUENCE [LARGE SCALE GENOMIC DNA]</scope>
    <source>
        <strain evidence="4 5">Red804</strain>
    </source>
</reference>
<keyword evidence="5" id="KW-1185">Reference proteome</keyword>
<evidence type="ECO:0000259" key="3">
    <source>
        <dbReference type="Pfam" id="PF04773"/>
    </source>
</evidence>
<dbReference type="Proteomes" id="UP001165069">
    <property type="component" value="Unassembled WGS sequence"/>
</dbReference>
<proteinExistence type="predicted"/>
<comment type="caution">
    <text evidence="4">The sequence shown here is derived from an EMBL/GenBank/DDBJ whole genome shotgun (WGS) entry which is preliminary data.</text>
</comment>
<dbReference type="EMBL" id="BSDE01000009">
    <property type="protein sequence ID" value="GLH74962.1"/>
    <property type="molecule type" value="Genomic_DNA"/>
</dbReference>
<evidence type="ECO:0000313" key="4">
    <source>
        <dbReference type="EMBL" id="GLH74962.1"/>
    </source>
</evidence>
<dbReference type="InterPro" id="IPR006860">
    <property type="entry name" value="FecR"/>
</dbReference>
<accession>A0ABQ5QJA1</accession>
<feature type="region of interest" description="Disordered" evidence="1">
    <location>
        <begin position="203"/>
        <end position="236"/>
    </location>
</feature>
<sequence>MMRRAMISILAPLFFTLLQAQTPGPGTFTYRFDEVKRSVVRWPAGDKAREVKVAKGDQATTGDGVKTGWWGQTVLSVPERQARFEVYANTQVKLAGGEPGVLLVLSQGRIKAFFQHLVDGTQMERQVAVPGALLAVRGTRYGVEVNQDGKSTLVVFEGVVEVLHQAPHAEPIFVKAGEWTTISSERVSKVEPVAMRGFGERAWSQGMRPDGSAGASAMAPGSSMSKGMGPGSTHRH</sequence>
<protein>
    <recommendedName>
        <fullName evidence="3">FecR protein domain-containing protein</fullName>
    </recommendedName>
</protein>
<feature type="compositionally biased region" description="Low complexity" evidence="1">
    <location>
        <begin position="211"/>
        <end position="227"/>
    </location>
</feature>